<feature type="transmembrane region" description="Helical" evidence="1">
    <location>
        <begin position="97"/>
        <end position="114"/>
    </location>
</feature>
<keyword evidence="1" id="KW-0812">Transmembrane</keyword>
<dbReference type="Proteomes" id="UP000027138">
    <property type="component" value="Unassembled WGS sequence"/>
</dbReference>
<reference evidence="2 3" key="1">
    <citation type="journal article" date="2014" name="PLoS ONE">
        <title>Global Analysis of Gene Expression Profiles in Physic Nut (Jatropha curcas L.) Seedlings Exposed to Salt Stress.</title>
        <authorList>
            <person name="Zhang L."/>
            <person name="Zhang C."/>
            <person name="Wu P."/>
            <person name="Chen Y."/>
            <person name="Li M."/>
            <person name="Jiang H."/>
            <person name="Wu G."/>
        </authorList>
    </citation>
    <scope>NUCLEOTIDE SEQUENCE [LARGE SCALE GENOMIC DNA]</scope>
    <source>
        <strain evidence="3">cv. GZQX0401</strain>
        <tissue evidence="2">Young leaves</tissue>
    </source>
</reference>
<keyword evidence="3" id="KW-1185">Reference proteome</keyword>
<sequence>MTFMSSPLPPSSLLGSSNNNALVDVDGIVQTQLVSAHSDTRRRTQTLEHSRFVGELEDKVKAFSKERDAPLDSFLKLNARVEELLKQLRRMPSPFDFLIRIGLLLIKLILSKIWTRRRRKGPRQVTPWGHPGYFLGGGVGVLPTNELVVSVDPGSVGDITVSTTGEDQPTL</sequence>
<dbReference type="EMBL" id="KK914490">
    <property type="protein sequence ID" value="KDP35283.1"/>
    <property type="molecule type" value="Genomic_DNA"/>
</dbReference>
<accession>A0A067KJY2</accession>
<evidence type="ECO:0000313" key="3">
    <source>
        <dbReference type="Proteomes" id="UP000027138"/>
    </source>
</evidence>
<proteinExistence type="predicted"/>
<evidence type="ECO:0000313" key="2">
    <source>
        <dbReference type="EMBL" id="KDP35283.1"/>
    </source>
</evidence>
<gene>
    <name evidence="2" type="ORF">JCGZ_09442</name>
</gene>
<keyword evidence="1" id="KW-0472">Membrane</keyword>
<name>A0A067KJY2_JATCU</name>
<dbReference type="AlphaFoldDB" id="A0A067KJY2"/>
<evidence type="ECO:0000256" key="1">
    <source>
        <dbReference type="SAM" id="Phobius"/>
    </source>
</evidence>
<keyword evidence="1" id="KW-1133">Transmembrane helix</keyword>
<organism evidence="2 3">
    <name type="scientific">Jatropha curcas</name>
    <name type="common">Barbados nut</name>
    <dbReference type="NCBI Taxonomy" id="180498"/>
    <lineage>
        <taxon>Eukaryota</taxon>
        <taxon>Viridiplantae</taxon>
        <taxon>Streptophyta</taxon>
        <taxon>Embryophyta</taxon>
        <taxon>Tracheophyta</taxon>
        <taxon>Spermatophyta</taxon>
        <taxon>Magnoliopsida</taxon>
        <taxon>eudicotyledons</taxon>
        <taxon>Gunneridae</taxon>
        <taxon>Pentapetalae</taxon>
        <taxon>rosids</taxon>
        <taxon>fabids</taxon>
        <taxon>Malpighiales</taxon>
        <taxon>Euphorbiaceae</taxon>
        <taxon>Crotonoideae</taxon>
        <taxon>Jatropheae</taxon>
        <taxon>Jatropha</taxon>
    </lineage>
</organism>
<protein>
    <submittedName>
        <fullName evidence="2">Uncharacterized protein</fullName>
    </submittedName>
</protein>